<accession>A0A6J5MRH5</accession>
<gene>
    <name evidence="1" type="ORF">UFOVP517_43</name>
</gene>
<protein>
    <submittedName>
        <fullName evidence="1">Uncharacterized protein</fullName>
    </submittedName>
</protein>
<organism evidence="1">
    <name type="scientific">uncultured Caudovirales phage</name>
    <dbReference type="NCBI Taxonomy" id="2100421"/>
    <lineage>
        <taxon>Viruses</taxon>
        <taxon>Duplodnaviria</taxon>
        <taxon>Heunggongvirae</taxon>
        <taxon>Uroviricota</taxon>
        <taxon>Caudoviricetes</taxon>
        <taxon>Peduoviridae</taxon>
        <taxon>Maltschvirus</taxon>
        <taxon>Maltschvirus maltsch</taxon>
    </lineage>
</organism>
<proteinExistence type="predicted"/>
<sequence>MINLDDIAALTDSEGKAVALSLWKRLQVVDKAFIAALTDSEGKAVALSLWKRLQVVDKAFREMAAAFDYSGLKGVEMYEAYIALVESQDKENE</sequence>
<name>A0A6J5MRH5_9CAUD</name>
<reference evidence="1" key="1">
    <citation type="submission" date="2020-04" db="EMBL/GenBank/DDBJ databases">
        <authorList>
            <person name="Chiriac C."/>
            <person name="Salcher M."/>
            <person name="Ghai R."/>
            <person name="Kavagutti S V."/>
        </authorList>
    </citation>
    <scope>NUCLEOTIDE SEQUENCE</scope>
</reference>
<evidence type="ECO:0000313" key="1">
    <source>
        <dbReference type="EMBL" id="CAB4147773.1"/>
    </source>
</evidence>
<dbReference type="EMBL" id="LR796489">
    <property type="protein sequence ID" value="CAB4147773.1"/>
    <property type="molecule type" value="Genomic_DNA"/>
</dbReference>